<dbReference type="Proteomes" id="UP000005850">
    <property type="component" value="Chromosome"/>
</dbReference>
<dbReference type="EMBL" id="CP007806">
    <property type="protein sequence ID" value="AIG27603.1"/>
    <property type="molecule type" value="Genomic_DNA"/>
</dbReference>
<keyword evidence="8" id="KW-0282">Flagellum</keyword>
<dbReference type="Pfam" id="PF04347">
    <property type="entry name" value="FliO"/>
    <property type="match status" value="1"/>
</dbReference>
<organism evidence="8 9">
    <name type="scientific">Brevibacillus laterosporus LMG 15441</name>
    <dbReference type="NCBI Taxonomy" id="1042163"/>
    <lineage>
        <taxon>Bacteria</taxon>
        <taxon>Bacillati</taxon>
        <taxon>Bacillota</taxon>
        <taxon>Bacilli</taxon>
        <taxon>Bacillales</taxon>
        <taxon>Paenibacillaceae</taxon>
        <taxon>Brevibacillus</taxon>
    </lineage>
</organism>
<keyword evidence="9" id="KW-1185">Reference proteome</keyword>
<accession>A0A075R8J9</accession>
<keyword evidence="4 6" id="KW-1133">Transmembrane helix</keyword>
<evidence type="ECO:0000256" key="4">
    <source>
        <dbReference type="ARBA" id="ARBA00022989"/>
    </source>
</evidence>
<dbReference type="GO" id="GO:0016020">
    <property type="term" value="C:membrane"/>
    <property type="evidence" value="ECO:0007669"/>
    <property type="project" value="InterPro"/>
</dbReference>
<keyword evidence="8" id="KW-0969">Cilium</keyword>
<dbReference type="GO" id="GO:0044781">
    <property type="term" value="P:bacterial-type flagellum organization"/>
    <property type="evidence" value="ECO:0007669"/>
    <property type="project" value="InterPro"/>
</dbReference>
<evidence type="ECO:0000313" key="8">
    <source>
        <dbReference type="EMBL" id="AIG27603.1"/>
    </source>
</evidence>
<keyword evidence="2" id="KW-1003">Cell membrane</keyword>
<keyword evidence="8" id="KW-0966">Cell projection</keyword>
<evidence type="ECO:0000256" key="1">
    <source>
        <dbReference type="ARBA" id="ARBA00004236"/>
    </source>
</evidence>
<dbReference type="HOGENOM" id="CLU_105734_0_1_9"/>
<sequence length="223" mass="24628">MNAMNIRSLFVAMLLVFAVVAPSPTVSYAEAKQTEGSAFDWLQQDAKQGKQGTGGELSTDSPVPKSPSILGYVVQIVFSLAVVVGLIYLLFKWLGKRQAGGFRESGPFRTLGGFSLGTGKSIQLVMIGDSLYVLGVGENIQLIRQIPPGDELDVILADIENKTTPDWSWNKLGHLFQAQSKTTSTHTQQTDASFDQLLDEQWREVSHAEQQKNQWEQNRRKGD</sequence>
<comment type="subcellular location">
    <subcellularLocation>
        <location evidence="1">Cell membrane</location>
    </subcellularLocation>
</comment>
<name>A0A075R8J9_BRELA</name>
<proteinExistence type="predicted"/>
<evidence type="ECO:0000256" key="2">
    <source>
        <dbReference type="ARBA" id="ARBA00022475"/>
    </source>
</evidence>
<feature type="chain" id="PRO_5001709250" evidence="7">
    <location>
        <begin position="30"/>
        <end position="223"/>
    </location>
</feature>
<dbReference type="KEGG" id="blr:BRLA_c032910"/>
<dbReference type="eggNOG" id="COG3190">
    <property type="taxonomic scope" value="Bacteria"/>
</dbReference>
<reference evidence="8 9" key="1">
    <citation type="journal article" date="2011" name="J. Bacteriol.">
        <title>Genome sequence of Brevibacillus laterosporus LMG 15441, a pathogen of invertebrates.</title>
        <authorList>
            <person name="Djukic M."/>
            <person name="Poehlein A."/>
            <person name="Thurmer A."/>
            <person name="Daniel R."/>
        </authorList>
    </citation>
    <scope>NUCLEOTIDE SEQUENCE [LARGE SCALE GENOMIC DNA]</scope>
    <source>
        <strain evidence="8 9">LMG 15441</strain>
    </source>
</reference>
<feature type="signal peptide" evidence="7">
    <location>
        <begin position="1"/>
        <end position="29"/>
    </location>
</feature>
<evidence type="ECO:0000256" key="7">
    <source>
        <dbReference type="SAM" id="SignalP"/>
    </source>
</evidence>
<evidence type="ECO:0000313" key="9">
    <source>
        <dbReference type="Proteomes" id="UP000005850"/>
    </source>
</evidence>
<dbReference type="InterPro" id="IPR022781">
    <property type="entry name" value="Flagellar_biosynth_FliO"/>
</dbReference>
<dbReference type="AlphaFoldDB" id="A0A075R8J9"/>
<protein>
    <submittedName>
        <fullName evidence="8">Flagella biosynthesis protein FliZ</fullName>
    </submittedName>
</protein>
<gene>
    <name evidence="8" type="primary">fliZ</name>
    <name evidence="8" type="ORF">BRLA_c032910</name>
</gene>
<evidence type="ECO:0000256" key="3">
    <source>
        <dbReference type="ARBA" id="ARBA00022692"/>
    </source>
</evidence>
<keyword evidence="5 6" id="KW-0472">Membrane</keyword>
<dbReference type="STRING" id="1042163.BRLA_c032910"/>
<dbReference type="RefSeq" id="WP_003336922.1">
    <property type="nucleotide sequence ID" value="NZ_CP007806.1"/>
</dbReference>
<keyword evidence="7" id="KW-0732">Signal</keyword>
<evidence type="ECO:0000256" key="5">
    <source>
        <dbReference type="ARBA" id="ARBA00023136"/>
    </source>
</evidence>
<feature type="transmembrane region" description="Helical" evidence="6">
    <location>
        <begin position="69"/>
        <end position="91"/>
    </location>
</feature>
<keyword evidence="3 6" id="KW-0812">Transmembrane</keyword>
<evidence type="ECO:0000256" key="6">
    <source>
        <dbReference type="SAM" id="Phobius"/>
    </source>
</evidence>